<dbReference type="InterPro" id="IPR003346">
    <property type="entry name" value="Transposase_20"/>
</dbReference>
<gene>
    <name evidence="3" type="ORF">EP867_18415</name>
</gene>
<feature type="domain" description="Transposase IS116/IS110/IS902 C-terminal" evidence="2">
    <location>
        <begin position="211"/>
        <end position="297"/>
    </location>
</feature>
<dbReference type="PANTHER" id="PTHR33055">
    <property type="entry name" value="TRANSPOSASE FOR INSERTION SEQUENCE ELEMENT IS1111A"/>
    <property type="match status" value="1"/>
</dbReference>
<sequence length="408" mass="45471">MRIIGLDIHRIFAEAMVLEDGTARRLGRVDMTRESLQAFAARLLPTDHVIVEATGNAAAVVDILAPKVARVVVANPLQVHLIARAKTKTDKIDARVLAQLYAAGFLPEVWIPDPATQARRRQVTRRNQLVKSRVRLKAIVQSILHAHLIPRCPHQDIFGAKGRAWVLAQEVPPDERAAITRHIEEYDRQTAAQRVVEEDIARAAIPDAAVRRLMTIPGVDMVVAVGVMAAIGRIDRFPSADQLSACLGLNASVRQSGDGPAHHGRITKRGRSDARHLLVEAAWQTVRSPGPLRAFYERIKARRGAHVGAVAVARKLAVLIWHMLSKEEDYAWGRPTLLARKIRKMELAAGAEARRGQRGTAYDYNHPALRRADRAVAEHAEQAYRRIMQHWQRTRKRSPPSQRGDMAT</sequence>
<dbReference type="AlphaFoldDB" id="A0A451GGJ7"/>
<comment type="caution">
    <text evidence="3">The sequence shown here is derived from an EMBL/GenBank/DDBJ whole genome shotgun (WGS) entry which is preliminary data.</text>
</comment>
<keyword evidence="4" id="KW-1185">Reference proteome</keyword>
<name>A0A451GGJ7_9RHOB</name>
<dbReference type="RefSeq" id="WP_128490915.1">
    <property type="nucleotide sequence ID" value="NZ_JBHLXB010000043.1"/>
</dbReference>
<feature type="domain" description="Transposase IS110-like N-terminal" evidence="1">
    <location>
        <begin position="4"/>
        <end position="145"/>
    </location>
</feature>
<dbReference type="Pfam" id="PF01548">
    <property type="entry name" value="DEDD_Tnp_IS110"/>
    <property type="match status" value="1"/>
</dbReference>
<dbReference type="GO" id="GO:0004803">
    <property type="term" value="F:transposase activity"/>
    <property type="evidence" value="ECO:0007669"/>
    <property type="project" value="InterPro"/>
</dbReference>
<proteinExistence type="predicted"/>
<dbReference type="InterPro" id="IPR002525">
    <property type="entry name" value="Transp_IS110-like_N"/>
</dbReference>
<accession>A0A451GGJ7</accession>
<organism evidence="3 4">
    <name type="scientific">Falsigemmobacter intermedius</name>
    <dbReference type="NCBI Taxonomy" id="1553448"/>
    <lineage>
        <taxon>Bacteria</taxon>
        <taxon>Pseudomonadati</taxon>
        <taxon>Pseudomonadota</taxon>
        <taxon>Alphaproteobacteria</taxon>
        <taxon>Rhodobacterales</taxon>
        <taxon>Paracoccaceae</taxon>
        <taxon>Falsigemmobacter</taxon>
    </lineage>
</organism>
<dbReference type="Proteomes" id="UP000287168">
    <property type="component" value="Unassembled WGS sequence"/>
</dbReference>
<protein>
    <submittedName>
        <fullName evidence="3">IS110 family transposase</fullName>
    </submittedName>
</protein>
<evidence type="ECO:0000313" key="3">
    <source>
        <dbReference type="EMBL" id="RWY35721.1"/>
    </source>
</evidence>
<dbReference type="InterPro" id="IPR047650">
    <property type="entry name" value="Transpos_IS110"/>
</dbReference>
<dbReference type="PANTHER" id="PTHR33055:SF13">
    <property type="entry name" value="TRANSPOSASE"/>
    <property type="match status" value="1"/>
</dbReference>
<reference evidence="3 4" key="1">
    <citation type="journal article" date="2015" name="Int. J. Syst. Evol. Microbiol.">
        <title>Gemmobacter intermedius sp. nov., isolated from a white stork (Ciconia ciconia).</title>
        <authorList>
            <person name="Kampfer P."/>
            <person name="Jerzak L."/>
            <person name="Wilharm G."/>
            <person name="Golke J."/>
            <person name="Busse H.J."/>
            <person name="Glaeser S.P."/>
        </authorList>
    </citation>
    <scope>NUCLEOTIDE SEQUENCE [LARGE SCALE GENOMIC DNA]</scope>
    <source>
        <strain evidence="3 4">119/4</strain>
    </source>
</reference>
<dbReference type="Pfam" id="PF02371">
    <property type="entry name" value="Transposase_20"/>
    <property type="match status" value="1"/>
</dbReference>
<evidence type="ECO:0000259" key="2">
    <source>
        <dbReference type="Pfam" id="PF02371"/>
    </source>
</evidence>
<evidence type="ECO:0000313" key="4">
    <source>
        <dbReference type="Proteomes" id="UP000287168"/>
    </source>
</evidence>
<evidence type="ECO:0000259" key="1">
    <source>
        <dbReference type="Pfam" id="PF01548"/>
    </source>
</evidence>
<dbReference type="GO" id="GO:0003677">
    <property type="term" value="F:DNA binding"/>
    <property type="evidence" value="ECO:0007669"/>
    <property type="project" value="InterPro"/>
</dbReference>
<dbReference type="NCBIfam" id="NF033542">
    <property type="entry name" value="transpos_IS110"/>
    <property type="match status" value="1"/>
</dbReference>
<dbReference type="EMBL" id="SBLC01000069">
    <property type="protein sequence ID" value="RWY35721.1"/>
    <property type="molecule type" value="Genomic_DNA"/>
</dbReference>
<dbReference type="GO" id="GO:0006313">
    <property type="term" value="P:DNA transposition"/>
    <property type="evidence" value="ECO:0007669"/>
    <property type="project" value="InterPro"/>
</dbReference>
<dbReference type="OrthoDB" id="8261795at2"/>